<accession>A0A841Q2X3</accession>
<dbReference type="PANTHER" id="PTHR46517">
    <property type="entry name" value="FRUCTOSE-2,6-BISPHOSPHATASE TIGAR"/>
    <property type="match status" value="1"/>
</dbReference>
<dbReference type="SMART" id="SM00855">
    <property type="entry name" value="PGAM"/>
    <property type="match status" value="1"/>
</dbReference>
<dbReference type="EMBL" id="JACHGH010000001">
    <property type="protein sequence ID" value="MBB6451808.1"/>
    <property type="molecule type" value="Genomic_DNA"/>
</dbReference>
<dbReference type="CDD" id="cd07067">
    <property type="entry name" value="HP_PGM_like"/>
    <property type="match status" value="1"/>
</dbReference>
<evidence type="ECO:0000313" key="2">
    <source>
        <dbReference type="EMBL" id="MBB6451808.1"/>
    </source>
</evidence>
<dbReference type="GO" id="GO:0004619">
    <property type="term" value="F:phosphoglycerate mutase activity"/>
    <property type="evidence" value="ECO:0007669"/>
    <property type="project" value="UniProtKB-EC"/>
</dbReference>
<protein>
    <submittedName>
        <fullName evidence="2">2,3-bisphosphoglycerate-dependent phosphoglycerate mutase</fullName>
        <ecNumber evidence="2">5.4.2.11</ecNumber>
    </submittedName>
</protein>
<dbReference type="GO" id="GO:0004331">
    <property type="term" value="F:fructose-2,6-bisphosphate 2-phosphatase activity"/>
    <property type="evidence" value="ECO:0007669"/>
    <property type="project" value="TreeGrafter"/>
</dbReference>
<name>A0A841Q2X3_9BACI</name>
<dbReference type="AlphaFoldDB" id="A0A841Q2X3"/>
<dbReference type="GO" id="GO:0043456">
    <property type="term" value="P:regulation of pentose-phosphate shunt"/>
    <property type="evidence" value="ECO:0007669"/>
    <property type="project" value="TreeGrafter"/>
</dbReference>
<evidence type="ECO:0000256" key="1">
    <source>
        <dbReference type="ARBA" id="ARBA00022801"/>
    </source>
</evidence>
<dbReference type="Proteomes" id="UP000581688">
    <property type="component" value="Unassembled WGS sequence"/>
</dbReference>
<gene>
    <name evidence="2" type="ORF">HNQ94_000229</name>
</gene>
<dbReference type="EC" id="5.4.2.11" evidence="2"/>
<dbReference type="InterPro" id="IPR051695">
    <property type="entry name" value="Phosphoglycerate_Mutase"/>
</dbReference>
<dbReference type="Gene3D" id="3.40.50.1240">
    <property type="entry name" value="Phosphoglycerate mutase-like"/>
    <property type="match status" value="1"/>
</dbReference>
<dbReference type="SUPFAM" id="SSF53254">
    <property type="entry name" value="Phosphoglycerate mutase-like"/>
    <property type="match status" value="1"/>
</dbReference>
<dbReference type="InterPro" id="IPR029033">
    <property type="entry name" value="His_PPase_superfam"/>
</dbReference>
<keyword evidence="1" id="KW-0378">Hydrolase</keyword>
<sequence>MRHAHSTYTPDELGRPLSERGFLDAHEVTGLLQNENIDHIVSSPYKRAIQTVEGLAKYVDKKIEIVDGYKERKLAEGAVENFDLAIKKVWNDFDFAWEGGESNHTAQKRGVDAIVQLIDQFNGQNIVISTHGNIMVLIMNYFDPRYDFSFWEQLTMPDIYKLTFDSTQLIDVSRIWSP</sequence>
<evidence type="ECO:0000313" key="3">
    <source>
        <dbReference type="Proteomes" id="UP000581688"/>
    </source>
</evidence>
<dbReference type="Pfam" id="PF00300">
    <property type="entry name" value="His_Phos_1"/>
    <property type="match status" value="1"/>
</dbReference>
<dbReference type="GO" id="GO:0005829">
    <property type="term" value="C:cytosol"/>
    <property type="evidence" value="ECO:0007669"/>
    <property type="project" value="TreeGrafter"/>
</dbReference>
<dbReference type="PANTHER" id="PTHR46517:SF1">
    <property type="entry name" value="FRUCTOSE-2,6-BISPHOSPHATASE TIGAR"/>
    <property type="match status" value="1"/>
</dbReference>
<reference evidence="2 3" key="1">
    <citation type="submission" date="2020-08" db="EMBL/GenBank/DDBJ databases">
        <title>Genomic Encyclopedia of Type Strains, Phase IV (KMG-IV): sequencing the most valuable type-strain genomes for metagenomic binning, comparative biology and taxonomic classification.</title>
        <authorList>
            <person name="Goeker M."/>
        </authorList>
    </citation>
    <scope>NUCLEOTIDE SEQUENCE [LARGE SCALE GENOMIC DNA]</scope>
    <source>
        <strain evidence="2 3">DSM 19612</strain>
    </source>
</reference>
<dbReference type="RefSeq" id="WP_376697719.1">
    <property type="nucleotide sequence ID" value="NZ_CADDWK010000007.1"/>
</dbReference>
<dbReference type="GO" id="GO:0045820">
    <property type="term" value="P:negative regulation of glycolytic process"/>
    <property type="evidence" value="ECO:0007669"/>
    <property type="project" value="TreeGrafter"/>
</dbReference>
<proteinExistence type="predicted"/>
<keyword evidence="3" id="KW-1185">Reference proteome</keyword>
<keyword evidence="2" id="KW-0413">Isomerase</keyword>
<dbReference type="InterPro" id="IPR013078">
    <property type="entry name" value="His_Pase_superF_clade-1"/>
</dbReference>
<comment type="caution">
    <text evidence="2">The sequence shown here is derived from an EMBL/GenBank/DDBJ whole genome shotgun (WGS) entry which is preliminary data.</text>
</comment>
<organism evidence="2 3">
    <name type="scientific">Salirhabdus euzebyi</name>
    <dbReference type="NCBI Taxonomy" id="394506"/>
    <lineage>
        <taxon>Bacteria</taxon>
        <taxon>Bacillati</taxon>
        <taxon>Bacillota</taxon>
        <taxon>Bacilli</taxon>
        <taxon>Bacillales</taxon>
        <taxon>Bacillaceae</taxon>
        <taxon>Salirhabdus</taxon>
    </lineage>
</organism>